<name>A0ABQ3MVC0_9PSEU</name>
<proteinExistence type="predicted"/>
<feature type="region of interest" description="Disordered" evidence="1">
    <location>
        <begin position="97"/>
        <end position="118"/>
    </location>
</feature>
<evidence type="ECO:0000256" key="1">
    <source>
        <dbReference type="SAM" id="MobiDB-lite"/>
    </source>
</evidence>
<reference evidence="3" key="1">
    <citation type="journal article" date="2019" name="Int. J. Syst. Evol. Microbiol.">
        <title>The Global Catalogue of Microorganisms (GCM) 10K type strain sequencing project: providing services to taxonomists for standard genome sequencing and annotation.</title>
        <authorList>
            <consortium name="The Broad Institute Genomics Platform"/>
            <consortium name="The Broad Institute Genome Sequencing Center for Infectious Disease"/>
            <person name="Wu L."/>
            <person name="Ma J."/>
        </authorList>
    </citation>
    <scope>NUCLEOTIDE SEQUENCE [LARGE SCALE GENOMIC DNA]</scope>
    <source>
        <strain evidence="3">CGMCC 4.7367</strain>
    </source>
</reference>
<accession>A0ABQ3MVC0</accession>
<organism evidence="2 3">
    <name type="scientific">Lentzea cavernae</name>
    <dbReference type="NCBI Taxonomy" id="2020703"/>
    <lineage>
        <taxon>Bacteria</taxon>
        <taxon>Bacillati</taxon>
        <taxon>Actinomycetota</taxon>
        <taxon>Actinomycetes</taxon>
        <taxon>Pseudonocardiales</taxon>
        <taxon>Pseudonocardiaceae</taxon>
        <taxon>Lentzea</taxon>
    </lineage>
</organism>
<evidence type="ECO:0000313" key="2">
    <source>
        <dbReference type="EMBL" id="GHH58921.1"/>
    </source>
</evidence>
<keyword evidence="3" id="KW-1185">Reference proteome</keyword>
<dbReference type="Proteomes" id="UP000605568">
    <property type="component" value="Unassembled WGS sequence"/>
</dbReference>
<protein>
    <submittedName>
        <fullName evidence="2">Uncharacterized protein</fullName>
    </submittedName>
</protein>
<feature type="compositionally biased region" description="Low complexity" evidence="1">
    <location>
        <begin position="101"/>
        <end position="114"/>
    </location>
</feature>
<sequence length="241" mass="25207">MNGNLVVLLAGLVLVGVVLYVRKTASTARRAERSSETAVSAAKLAIVTATTQAGPLPDDVEQGRIRTFLLLDESSIMSLYGQTPHAAAEARIREVERGTSREGSLGLSSSLVEAGGKRSGSETVRETFEAETNAARALDVVLRHLVASDQLVRLDLTAGAAVRPSLQGYVKVKAAFHITLSDNDITVAAPGLGFTVPRSRVLPSAAGVLVDGATVTAICFGRAVRWDGSTVVVLPTALYLA</sequence>
<comment type="caution">
    <text evidence="2">The sequence shown here is derived from an EMBL/GenBank/DDBJ whole genome shotgun (WGS) entry which is preliminary data.</text>
</comment>
<dbReference type="RefSeq" id="WP_191304716.1">
    <property type="nucleotide sequence ID" value="NZ_BNAR01000020.1"/>
</dbReference>
<gene>
    <name evidence="2" type="ORF">GCM10017774_81060</name>
</gene>
<evidence type="ECO:0000313" key="3">
    <source>
        <dbReference type="Proteomes" id="UP000605568"/>
    </source>
</evidence>
<dbReference type="EMBL" id="BNAR01000020">
    <property type="protein sequence ID" value="GHH58921.1"/>
    <property type="molecule type" value="Genomic_DNA"/>
</dbReference>